<proteinExistence type="predicted"/>
<dbReference type="Pfam" id="PF19979">
    <property type="entry name" value="DUF6415"/>
    <property type="match status" value="1"/>
</dbReference>
<dbReference type="EMBL" id="DS999641">
    <property type="protein sequence ID" value="EFE72171.2"/>
    <property type="molecule type" value="Genomic_DNA"/>
</dbReference>
<dbReference type="RefSeq" id="WP_004993603.1">
    <property type="nucleotide sequence ID" value="NZ_DS999641.1"/>
</dbReference>
<name>D5ZNP0_STRV1</name>
<sequence>MVTSHGIAAASGAATGRTGRLTSRSASTHTVLYDPDGLIEAELPLDREPYESLVKAVLAWAGEDTLTTRDLEQSALQLTGHARAAAADVRRRADQLPKDSGSRALADVVLREAEGQLSATIEGTVRCVQNRARLVRALYERLDAAASVL</sequence>
<organism evidence="2 3">
    <name type="scientific">Streptomyces viridosporus (strain ATCC 14672 / DSM 40746 / JCM 4963 / KCTC 9882 / NRRL B-12104 / FH 1290)</name>
    <name type="common">Streptomyces ghanaensis</name>
    <dbReference type="NCBI Taxonomy" id="566461"/>
    <lineage>
        <taxon>Bacteria</taxon>
        <taxon>Bacillati</taxon>
        <taxon>Actinomycetota</taxon>
        <taxon>Actinomycetes</taxon>
        <taxon>Kitasatosporales</taxon>
        <taxon>Streptomycetaceae</taxon>
        <taxon>Streptomyces</taxon>
    </lineage>
</organism>
<gene>
    <name evidence="2" type="ORF">SSFG_07406</name>
</gene>
<feature type="region of interest" description="Disordered" evidence="1">
    <location>
        <begin position="1"/>
        <end position="27"/>
    </location>
</feature>
<dbReference type="Proteomes" id="UP000003824">
    <property type="component" value="Unassembled WGS sequence"/>
</dbReference>
<evidence type="ECO:0000313" key="3">
    <source>
        <dbReference type="Proteomes" id="UP000003824"/>
    </source>
</evidence>
<dbReference type="eggNOG" id="ENOG5031K6U">
    <property type="taxonomic scope" value="Bacteria"/>
</dbReference>
<evidence type="ECO:0000313" key="2">
    <source>
        <dbReference type="EMBL" id="EFE72171.2"/>
    </source>
</evidence>
<feature type="compositionally biased region" description="Low complexity" evidence="1">
    <location>
        <begin position="8"/>
        <end position="27"/>
    </location>
</feature>
<dbReference type="InterPro" id="IPR046300">
    <property type="entry name" value="DUF6415"/>
</dbReference>
<evidence type="ECO:0008006" key="4">
    <source>
        <dbReference type="Google" id="ProtNLM"/>
    </source>
</evidence>
<protein>
    <recommendedName>
        <fullName evidence="4">Restriction endonuclease</fullName>
    </recommendedName>
</protein>
<dbReference type="AlphaFoldDB" id="D5ZNP0"/>
<accession>D5ZNP0</accession>
<evidence type="ECO:0000256" key="1">
    <source>
        <dbReference type="SAM" id="MobiDB-lite"/>
    </source>
</evidence>
<reference evidence="3" key="1">
    <citation type="submission" date="2008-12" db="EMBL/GenBank/DDBJ databases">
        <title>Annotation of Streptomyces ghanaensis ATCC 14672.</title>
        <authorList>
            <consortium name="The Broad Institute Genome Sequencing Platform"/>
            <consortium name="Broad Institute Microbial Sequencing Center"/>
            <person name="Fischbach M."/>
            <person name="Ward D."/>
            <person name="Young S."/>
            <person name="Kodira C.D."/>
            <person name="Zeng Q."/>
            <person name="Koehrsen M."/>
            <person name="Godfrey P."/>
            <person name="Alvarado L."/>
            <person name="Berlin A.M."/>
            <person name="Borenstein D."/>
            <person name="Chen Z."/>
            <person name="Engels R."/>
            <person name="Freedman E."/>
            <person name="Gellesch M."/>
            <person name="Goldberg J."/>
            <person name="Griggs A."/>
            <person name="Gujja S."/>
            <person name="Heiman D.I."/>
            <person name="Hepburn T.A."/>
            <person name="Howarth C."/>
            <person name="Jen D."/>
            <person name="Larson L."/>
            <person name="Lewis B."/>
            <person name="Mehta T."/>
            <person name="Park D."/>
            <person name="Pearson M."/>
            <person name="Roberts A."/>
            <person name="Saif S."/>
            <person name="Shea T.D."/>
            <person name="Shenoy N."/>
            <person name="Sisk P."/>
            <person name="Stolte C."/>
            <person name="Sykes S.N."/>
            <person name="Walk T."/>
            <person name="White J."/>
            <person name="Yandava C."/>
            <person name="Straight P."/>
            <person name="Clardy J."/>
            <person name="Hung D."/>
            <person name="Kolter R."/>
            <person name="Mekalanos J."/>
            <person name="Walker S."/>
            <person name="Walsh C.T."/>
            <person name="Wieland B.L.C."/>
            <person name="Ilzarbe M."/>
            <person name="Galagan J."/>
            <person name="Nusbaum C."/>
            <person name="Birren B."/>
        </authorList>
    </citation>
    <scope>NUCLEOTIDE SEQUENCE [LARGE SCALE GENOMIC DNA]</scope>
    <source>
        <strain evidence="3">ATCC 14672 / DSM 40746 / JCM 4963 / KCTC 9882 / NRRL B-12104 / FH 1290</strain>
    </source>
</reference>